<gene>
    <name evidence="1" type="ORF">OVA965_LOCUS36618</name>
    <name evidence="2" type="ORF">TMI583_LOCUS37636</name>
</gene>
<organism evidence="1 3">
    <name type="scientific">Didymodactylos carnosus</name>
    <dbReference type="NCBI Taxonomy" id="1234261"/>
    <lineage>
        <taxon>Eukaryota</taxon>
        <taxon>Metazoa</taxon>
        <taxon>Spiralia</taxon>
        <taxon>Gnathifera</taxon>
        <taxon>Rotifera</taxon>
        <taxon>Eurotatoria</taxon>
        <taxon>Bdelloidea</taxon>
        <taxon>Philodinida</taxon>
        <taxon>Philodinidae</taxon>
        <taxon>Didymodactylos</taxon>
    </lineage>
</organism>
<evidence type="ECO:0000313" key="3">
    <source>
        <dbReference type="Proteomes" id="UP000677228"/>
    </source>
</evidence>
<evidence type="ECO:0000313" key="1">
    <source>
        <dbReference type="EMBL" id="CAF1493695.1"/>
    </source>
</evidence>
<sequence length="80" mass="8555">FNLQLMYDEPKGIKMSVVTLKYVAAQSGSTVDVFTGMIKSGFGKGKTMKIEIMTSKATATGKRTDADPETATYAPATLTI</sequence>
<dbReference type="Proteomes" id="UP000677228">
    <property type="component" value="Unassembled WGS sequence"/>
</dbReference>
<proteinExistence type="predicted"/>
<accession>A0A8S2FKJ1</accession>
<evidence type="ECO:0000313" key="2">
    <source>
        <dbReference type="EMBL" id="CAF4282815.1"/>
    </source>
</evidence>
<reference evidence="1" key="1">
    <citation type="submission" date="2021-02" db="EMBL/GenBank/DDBJ databases">
        <authorList>
            <person name="Nowell W R."/>
        </authorList>
    </citation>
    <scope>NUCLEOTIDE SEQUENCE</scope>
</reference>
<comment type="caution">
    <text evidence="1">The sequence shown here is derived from an EMBL/GenBank/DDBJ whole genome shotgun (WGS) entry which is preliminary data.</text>
</comment>
<dbReference type="EMBL" id="CAJNOK010033389">
    <property type="protein sequence ID" value="CAF1493695.1"/>
    <property type="molecule type" value="Genomic_DNA"/>
</dbReference>
<protein>
    <submittedName>
        <fullName evidence="1">Uncharacterized protein</fullName>
    </submittedName>
</protein>
<dbReference type="Proteomes" id="UP000682733">
    <property type="component" value="Unassembled WGS sequence"/>
</dbReference>
<dbReference type="AlphaFoldDB" id="A0A8S2FKJ1"/>
<dbReference type="EMBL" id="CAJOBA010055361">
    <property type="protein sequence ID" value="CAF4282815.1"/>
    <property type="molecule type" value="Genomic_DNA"/>
</dbReference>
<feature type="non-terminal residue" evidence="1">
    <location>
        <position position="1"/>
    </location>
</feature>
<name>A0A8S2FKJ1_9BILA</name>